<feature type="compositionally biased region" description="Low complexity" evidence="1">
    <location>
        <begin position="1014"/>
        <end position="1024"/>
    </location>
</feature>
<evidence type="ECO:0000313" key="2">
    <source>
        <dbReference type="Proteomes" id="UP000694920"/>
    </source>
</evidence>
<gene>
    <name evidence="3" type="primary">LOC107271500</name>
</gene>
<dbReference type="Proteomes" id="UP000694920">
    <property type="component" value="Unplaced"/>
</dbReference>
<feature type="compositionally biased region" description="Basic and acidic residues" evidence="1">
    <location>
        <begin position="917"/>
        <end position="946"/>
    </location>
</feature>
<feature type="region of interest" description="Disordered" evidence="1">
    <location>
        <begin position="283"/>
        <end position="309"/>
    </location>
</feature>
<keyword evidence="2" id="KW-1185">Reference proteome</keyword>
<dbReference type="GeneID" id="107271500"/>
<proteinExistence type="predicted"/>
<reference evidence="3" key="1">
    <citation type="submission" date="2025-08" db="UniProtKB">
        <authorList>
            <consortium name="RefSeq"/>
        </authorList>
    </citation>
    <scope>IDENTIFICATION</scope>
</reference>
<accession>A0AAJ7RPV1</accession>
<feature type="compositionally biased region" description="Basic and acidic residues" evidence="1">
    <location>
        <begin position="1062"/>
        <end position="1099"/>
    </location>
</feature>
<feature type="compositionally biased region" description="Basic and acidic residues" evidence="1">
    <location>
        <begin position="851"/>
        <end position="892"/>
    </location>
</feature>
<feature type="region of interest" description="Disordered" evidence="1">
    <location>
        <begin position="851"/>
        <end position="893"/>
    </location>
</feature>
<dbReference type="AlphaFoldDB" id="A0AAJ7RPV1"/>
<feature type="region of interest" description="Disordered" evidence="1">
    <location>
        <begin position="458"/>
        <end position="483"/>
    </location>
</feature>
<name>A0AAJ7RPV1_CEPCN</name>
<feature type="region of interest" description="Disordered" evidence="1">
    <location>
        <begin position="242"/>
        <end position="267"/>
    </location>
</feature>
<evidence type="ECO:0000313" key="3">
    <source>
        <dbReference type="RefSeq" id="XP_024944519.1"/>
    </source>
</evidence>
<evidence type="ECO:0000256" key="1">
    <source>
        <dbReference type="SAM" id="MobiDB-lite"/>
    </source>
</evidence>
<organism evidence="2 3">
    <name type="scientific">Cephus cinctus</name>
    <name type="common">Wheat stem sawfly</name>
    <dbReference type="NCBI Taxonomy" id="211228"/>
    <lineage>
        <taxon>Eukaryota</taxon>
        <taxon>Metazoa</taxon>
        <taxon>Ecdysozoa</taxon>
        <taxon>Arthropoda</taxon>
        <taxon>Hexapoda</taxon>
        <taxon>Insecta</taxon>
        <taxon>Pterygota</taxon>
        <taxon>Neoptera</taxon>
        <taxon>Endopterygota</taxon>
        <taxon>Hymenoptera</taxon>
        <taxon>Cephoidea</taxon>
        <taxon>Cephidae</taxon>
        <taxon>Cephus</taxon>
    </lineage>
</organism>
<feature type="region of interest" description="Disordered" evidence="1">
    <location>
        <begin position="1175"/>
        <end position="1194"/>
    </location>
</feature>
<protein>
    <submittedName>
        <fullName evidence="3">Uncharacterized protein LOC107271500 isoform X2</fullName>
    </submittedName>
</protein>
<feature type="compositionally biased region" description="Basic and acidic residues" evidence="1">
    <location>
        <begin position="285"/>
        <end position="309"/>
    </location>
</feature>
<feature type="compositionally biased region" description="Basic and acidic residues" evidence="1">
    <location>
        <begin position="397"/>
        <end position="412"/>
    </location>
</feature>
<feature type="region of interest" description="Disordered" evidence="1">
    <location>
        <begin position="363"/>
        <end position="412"/>
    </location>
</feature>
<feature type="region of interest" description="Disordered" evidence="1">
    <location>
        <begin position="912"/>
        <end position="1099"/>
    </location>
</feature>
<feature type="compositionally biased region" description="Basic and acidic residues" evidence="1">
    <location>
        <begin position="953"/>
        <end position="976"/>
    </location>
</feature>
<sequence length="1194" mass="134428">MELVFSPGRINDNEGDPFQNEEVREWSHVDRLTGMLERARIETGRWQTRNQGAAHSYGKVIDSRERNSADGSVVQKARRQVEIFQSQAAGGRSYQVVRASQWSSSRVTDSTSTSPVPVTFSDTHRKNEADGKVEVKAGFRRAITATEDPGLNRLSQVSRLCRQIHNETLNNKSLTASKLNSSPVTNRRLKRPEVREDGRSLCLLNGKKSTSNEDITNLINEKDTVVPQTKFTRDCRTRRSLQITNSSTDSSWRDRKEANRKMNGTGSVRLSDLSLKSKATTNGTHKIDIKEPDDYSRKESTLTHGENESVQHENIVKKFDSTVGINRNKLRSYVLGVESSSDKETDSSASNVSDATTRRILSTLSFKDTTERDSESSNSGSENSPRRISTLSFKDFNPIRDKNDNSIDNHNEISRRTSKISFDKRDKGDRDFDNYEYHRPQTLSSIANISKTLHSVPSIKSTTSGKSNTTVVHLSSTPSDQDSHLLSKQNIVTVRSSGTNVGTIPVGVLQCRIQSSSVHHPNESLNDLDLERHKEYHLQEELDLRNQVDSLDKNSHTHNDFLGVSLGRPTKKVGFCKTEVHFAADSGKVNIVETDGKPPPSNKFRRRRRGTLGIPVINKNLPHIHFGDTSYEKYIFGGSNTVQGDKITSPDLSNIRKRGEFEKSLKPTDSNVIFDQKNGWGVRLKSILEPEYRNSINVDITSGIGYDNDAKTMDQKIRGHTTTVNLGANVLSKMQHIEQEESGLNNVDELLLNEISETIAIPSPEGRRKEPSIDPVERVCDKKDPVLGKVNKIDSNSVLSSDTENNPVLLKVVTTHKPVTAIVESDRSPDLNKRKIRSTIINKDERVIEHSKKGSRRTLDIMDRRAKHEAKDHCDNSREKITKNSYNKKDNNLDPVYVNVFDATESDVPLYENYQVDNKKESKEDRKDKSVNGERDSPLAELKRVTNETLRSVNERGSKSDSSRKDSKDESNVRESRRVKKHQLDTISESRVNDSEKRGRRKEIKLKGKERRLTSSSTSSIDSIGRMPSETVKRQNSKRHDNKSTGSRDSTESRAKSGNSREGSRDRKRVVDDVSDGKVTRDKGDSVGKEKSKNSTNKIRELAGNINVDKKLNGSTRSKKPIEIVYQTAVYNMKNEKLSKPLKTKESKSPRYINDLICGSKSKRPVDVKRVKATATSQQYTSNKGASQANRYWK</sequence>
<dbReference type="RefSeq" id="XP_024944519.1">
    <property type="nucleotide sequence ID" value="XM_025088751.1"/>
</dbReference>
<feature type="compositionally biased region" description="Basic and acidic residues" evidence="1">
    <location>
        <begin position="251"/>
        <end position="260"/>
    </location>
</feature>